<accession>A0A4Q9XXB9</accession>
<reference evidence="2 3" key="1">
    <citation type="submission" date="2019-01" db="EMBL/GenBank/DDBJ databases">
        <title>Draft genome sequence of Lactobacillus paraplantarum OSY-TC318, a Producer of the novel lantibiotic Paraplantaracin TC318.</title>
        <authorList>
            <person name="Hussein W.E."/>
            <person name="Huang E."/>
            <person name="Yousef A.E."/>
        </authorList>
    </citation>
    <scope>NUCLEOTIDE SEQUENCE [LARGE SCALE GENOMIC DNA]</scope>
    <source>
        <strain evidence="2 3">OSY-TC318</strain>
    </source>
</reference>
<evidence type="ECO:0000313" key="3">
    <source>
        <dbReference type="Proteomes" id="UP000292648"/>
    </source>
</evidence>
<name>A0A4Q9XXB9_9LACO</name>
<keyword evidence="1" id="KW-0472">Membrane</keyword>
<dbReference type="EMBL" id="SEHH01000281">
    <property type="protein sequence ID" value="TBX30733.1"/>
    <property type="molecule type" value="Genomic_DNA"/>
</dbReference>
<keyword evidence="1" id="KW-1133">Transmembrane helix</keyword>
<feature type="transmembrane region" description="Helical" evidence="1">
    <location>
        <begin position="129"/>
        <end position="151"/>
    </location>
</feature>
<dbReference type="Pfam" id="PF13787">
    <property type="entry name" value="HXXEE"/>
    <property type="match status" value="1"/>
</dbReference>
<evidence type="ECO:0000313" key="2">
    <source>
        <dbReference type="EMBL" id="TBX30733.1"/>
    </source>
</evidence>
<evidence type="ECO:0000256" key="1">
    <source>
        <dbReference type="SAM" id="Phobius"/>
    </source>
</evidence>
<comment type="caution">
    <text evidence="2">The sequence shown here is derived from an EMBL/GenBank/DDBJ whole genome shotgun (WGS) entry which is preliminary data.</text>
</comment>
<keyword evidence="1" id="KW-0812">Transmembrane</keyword>
<protein>
    <submittedName>
        <fullName evidence="2">HXXEE domain-containing protein</fullName>
    </submittedName>
</protein>
<proteinExistence type="predicted"/>
<feature type="transmembrane region" description="Helical" evidence="1">
    <location>
        <begin position="49"/>
        <end position="70"/>
    </location>
</feature>
<dbReference type="AlphaFoldDB" id="A0A4Q9XXB9"/>
<gene>
    <name evidence="2" type="ORF">EUZ87_17360</name>
</gene>
<dbReference type="Proteomes" id="UP000292648">
    <property type="component" value="Unassembled WGS sequence"/>
</dbReference>
<sequence>MNLFTSFWVLPILFILHDFEEMIIMPLWKEKHFDLLSHMHHPYFGSVTNGQAFSIGVLEELLILIAISIICGINNNHALYTSCLLTFAIHFLKHFTMCISAKSYVPGIISSIMEAPFVVWLIIHRLMLNQIPILNIFYNLIPVFIFMYINLKIMHKIMPKIQNRLLSYARP</sequence>
<organism evidence="2 3">
    <name type="scientific">Lactiplantibacillus paraplantarum</name>
    <dbReference type="NCBI Taxonomy" id="60520"/>
    <lineage>
        <taxon>Bacteria</taxon>
        <taxon>Bacillati</taxon>
        <taxon>Bacillota</taxon>
        <taxon>Bacilli</taxon>
        <taxon>Lactobacillales</taxon>
        <taxon>Lactobacillaceae</taxon>
        <taxon>Lactiplantibacillus</taxon>
    </lineage>
</organism>
<dbReference type="InterPro" id="IPR025671">
    <property type="entry name" value="HXXEE"/>
</dbReference>
<feature type="transmembrane region" description="Helical" evidence="1">
    <location>
        <begin position="104"/>
        <end position="123"/>
    </location>
</feature>